<organism evidence="2 3">
    <name type="scientific">Polaribacter vadi</name>
    <dbReference type="NCBI Taxonomy" id="1774273"/>
    <lineage>
        <taxon>Bacteria</taxon>
        <taxon>Pseudomonadati</taxon>
        <taxon>Bacteroidota</taxon>
        <taxon>Flavobacteriia</taxon>
        <taxon>Flavobacteriales</taxon>
        <taxon>Flavobacteriaceae</taxon>
    </lineage>
</organism>
<dbReference type="SUPFAM" id="SSF53756">
    <property type="entry name" value="UDP-Glycosyltransferase/glycogen phosphorylase"/>
    <property type="match status" value="1"/>
</dbReference>
<dbReference type="Proteomes" id="UP000092584">
    <property type="component" value="Unassembled WGS sequence"/>
</dbReference>
<protein>
    <recommendedName>
        <fullName evidence="1">Glycosyl transferase family 1 domain-containing protein</fullName>
    </recommendedName>
</protein>
<dbReference type="EMBL" id="LSFM01000003">
    <property type="protein sequence ID" value="OBY66186.1"/>
    <property type="molecule type" value="Genomic_DNA"/>
</dbReference>
<dbReference type="AlphaFoldDB" id="A0A1B8U2U5"/>
<dbReference type="PANTHER" id="PTHR45947:SF3">
    <property type="entry name" value="SULFOQUINOVOSYL TRANSFERASE SQD2"/>
    <property type="match status" value="1"/>
</dbReference>
<dbReference type="RefSeq" id="WP_065317897.1">
    <property type="nucleotide sequence ID" value="NZ_CP017477.1"/>
</dbReference>
<dbReference type="Pfam" id="PF00534">
    <property type="entry name" value="Glycos_transf_1"/>
    <property type="match status" value="1"/>
</dbReference>
<accession>A0A1B8U2U5</accession>
<dbReference type="InterPro" id="IPR050194">
    <property type="entry name" value="Glycosyltransferase_grp1"/>
</dbReference>
<feature type="domain" description="Glycosyl transferase family 1" evidence="1">
    <location>
        <begin position="183"/>
        <end position="341"/>
    </location>
</feature>
<dbReference type="STRING" id="1774273.LPB03_08455"/>
<keyword evidence="3" id="KW-1185">Reference proteome</keyword>
<reference evidence="3" key="1">
    <citation type="submission" date="2016-02" db="EMBL/GenBank/DDBJ databases">
        <authorList>
            <person name="Shin S.-K."/>
            <person name="Yi H."/>
            <person name="Kim E."/>
        </authorList>
    </citation>
    <scope>NUCLEOTIDE SEQUENCE [LARGE SCALE GENOMIC DNA]</scope>
    <source>
        <strain evidence="3">LPB0003</strain>
    </source>
</reference>
<dbReference type="PANTHER" id="PTHR45947">
    <property type="entry name" value="SULFOQUINOVOSYL TRANSFERASE SQD2"/>
    <property type="match status" value="1"/>
</dbReference>
<evidence type="ECO:0000313" key="2">
    <source>
        <dbReference type="EMBL" id="OBY66186.1"/>
    </source>
</evidence>
<evidence type="ECO:0000259" key="1">
    <source>
        <dbReference type="Pfam" id="PF00534"/>
    </source>
</evidence>
<dbReference type="GO" id="GO:0016757">
    <property type="term" value="F:glycosyltransferase activity"/>
    <property type="evidence" value="ECO:0007669"/>
    <property type="project" value="InterPro"/>
</dbReference>
<proteinExistence type="predicted"/>
<evidence type="ECO:0000313" key="3">
    <source>
        <dbReference type="Proteomes" id="UP000092584"/>
    </source>
</evidence>
<gene>
    <name evidence="2" type="ORF">LPB3_01840</name>
</gene>
<sequence>MKVLFITNLPSPYRVNFFSELAKYCELTVFFEGKRTKDKEIIFNWNDKNILSFNAIFFNHFFNEFKISFSIIKKALFGDFDKIVICCYNTRTQSLLIILFKILNKEYYFETDGGLLKQNESKLNIFFKKLLISNAKSYFSTGDQCDKYLMNYGAKKDEIVRYSFTSLYKSDVLKKLLTKEQKNKFKSKLGIPYKKIIIGVGRFISLKGFDTLIRGSVLLNKDVGVYIIGGKPTEEYIKIKEKLESNNVHFIDFLAKKELDDWYFAADIFVLPTRGDVWGLVINEAMSKGLPVVTTNMCPAGLELIADKECIFTVDDYDYLKNILKKISEDDDYAYKLSRNNLETIRQKTFENMAIEHRDEFKKDD</sequence>
<dbReference type="KEGG" id="pob:LPB03_08455"/>
<dbReference type="OrthoDB" id="1220440at2"/>
<name>A0A1B8U2U5_9FLAO</name>
<dbReference type="InterPro" id="IPR001296">
    <property type="entry name" value="Glyco_trans_1"/>
</dbReference>
<comment type="caution">
    <text evidence="2">The sequence shown here is derived from an EMBL/GenBank/DDBJ whole genome shotgun (WGS) entry which is preliminary data.</text>
</comment>
<dbReference type="CDD" id="cd03801">
    <property type="entry name" value="GT4_PimA-like"/>
    <property type="match status" value="1"/>
</dbReference>
<dbReference type="Gene3D" id="3.40.50.2000">
    <property type="entry name" value="Glycogen Phosphorylase B"/>
    <property type="match status" value="2"/>
</dbReference>